<evidence type="ECO:0000256" key="3">
    <source>
        <dbReference type="ARBA" id="ARBA00023136"/>
    </source>
</evidence>
<name>T1GU17_MEGSC</name>
<evidence type="ECO:0000313" key="5">
    <source>
        <dbReference type="EnsemblMetazoa" id="MESCA007217-PA"/>
    </source>
</evidence>
<reference evidence="6" key="1">
    <citation type="submission" date="2013-02" db="EMBL/GenBank/DDBJ databases">
        <authorList>
            <person name="Hughes D."/>
        </authorList>
    </citation>
    <scope>NUCLEOTIDE SEQUENCE</scope>
    <source>
        <strain>Durham</strain>
        <strain evidence="6">NC isolate 2 -- Noor lab</strain>
    </source>
</reference>
<keyword evidence="6" id="KW-1185">Reference proteome</keyword>
<sequence length="128" mass="14289">MKTKQKSEKIKFHQLFRYSTKLDKLFLIIGLVFTLFGSLGFPVYILVYGEGVNLLVERVSPASSRQTLDTPIISGFGGGNTLEPNSSKDLQMIEMKKDTLAHLYATFAIAVIDILVLGIGIYFIHISF</sequence>
<keyword evidence="2 4" id="KW-1133">Transmembrane helix</keyword>
<dbReference type="Gene3D" id="1.20.1560.10">
    <property type="entry name" value="ABC transporter type 1, transmembrane domain"/>
    <property type="match status" value="1"/>
</dbReference>
<protein>
    <submittedName>
        <fullName evidence="5">Uncharacterized protein</fullName>
    </submittedName>
</protein>
<dbReference type="GO" id="GO:0016020">
    <property type="term" value="C:membrane"/>
    <property type="evidence" value="ECO:0007669"/>
    <property type="project" value="InterPro"/>
</dbReference>
<accession>T1GU17</accession>
<organism evidence="5 6">
    <name type="scientific">Megaselia scalaris</name>
    <name type="common">Humpbacked fly</name>
    <name type="synonym">Phora scalaris</name>
    <dbReference type="NCBI Taxonomy" id="36166"/>
    <lineage>
        <taxon>Eukaryota</taxon>
        <taxon>Metazoa</taxon>
        <taxon>Ecdysozoa</taxon>
        <taxon>Arthropoda</taxon>
        <taxon>Hexapoda</taxon>
        <taxon>Insecta</taxon>
        <taxon>Pterygota</taxon>
        <taxon>Neoptera</taxon>
        <taxon>Endopterygota</taxon>
        <taxon>Diptera</taxon>
        <taxon>Brachycera</taxon>
        <taxon>Muscomorpha</taxon>
        <taxon>Platypezoidea</taxon>
        <taxon>Phoridae</taxon>
        <taxon>Megaseliini</taxon>
        <taxon>Megaselia</taxon>
    </lineage>
</organism>
<dbReference type="Proteomes" id="UP000015102">
    <property type="component" value="Unassembled WGS sequence"/>
</dbReference>
<dbReference type="AlphaFoldDB" id="T1GU17"/>
<evidence type="ECO:0000256" key="4">
    <source>
        <dbReference type="SAM" id="Phobius"/>
    </source>
</evidence>
<dbReference type="InterPro" id="IPR036640">
    <property type="entry name" value="ABC1_TM_sf"/>
</dbReference>
<feature type="transmembrane region" description="Helical" evidence="4">
    <location>
        <begin position="101"/>
        <end position="124"/>
    </location>
</feature>
<evidence type="ECO:0000256" key="1">
    <source>
        <dbReference type="ARBA" id="ARBA00022692"/>
    </source>
</evidence>
<evidence type="ECO:0000256" key="2">
    <source>
        <dbReference type="ARBA" id="ARBA00022989"/>
    </source>
</evidence>
<feature type="transmembrane region" description="Helical" evidence="4">
    <location>
        <begin position="25"/>
        <end position="47"/>
    </location>
</feature>
<dbReference type="EMBL" id="CAQQ02113467">
    <property type="status" value="NOT_ANNOTATED_CDS"/>
    <property type="molecule type" value="Genomic_DNA"/>
</dbReference>
<dbReference type="EnsemblMetazoa" id="MESCA007217-RA">
    <property type="protein sequence ID" value="MESCA007217-PA"/>
    <property type="gene ID" value="MESCA007217"/>
</dbReference>
<keyword evidence="3 4" id="KW-0472">Membrane</keyword>
<evidence type="ECO:0000313" key="6">
    <source>
        <dbReference type="Proteomes" id="UP000015102"/>
    </source>
</evidence>
<reference evidence="5" key="2">
    <citation type="submission" date="2015-06" db="UniProtKB">
        <authorList>
            <consortium name="EnsemblMetazoa"/>
        </authorList>
    </citation>
    <scope>IDENTIFICATION</scope>
</reference>
<dbReference type="STRING" id="36166.T1GU17"/>
<dbReference type="HOGENOM" id="CLU_1962103_0_0_1"/>
<proteinExistence type="predicted"/>
<keyword evidence="1 4" id="KW-0812">Transmembrane</keyword>
<dbReference type="GO" id="GO:0005524">
    <property type="term" value="F:ATP binding"/>
    <property type="evidence" value="ECO:0007669"/>
    <property type="project" value="InterPro"/>
</dbReference>